<organism evidence="3 4">
    <name type="scientific">Coprothermobacter proteolyticus (strain ATCC 35245 / DSM 5265 / OCM 4 / BT)</name>
    <dbReference type="NCBI Taxonomy" id="309798"/>
    <lineage>
        <taxon>Bacteria</taxon>
        <taxon>Pseudomonadati</taxon>
        <taxon>Coprothermobacterota</taxon>
        <taxon>Coprothermobacteria</taxon>
        <taxon>Coprothermobacterales</taxon>
        <taxon>Coprothermobacteraceae</taxon>
        <taxon>Coprothermobacter</taxon>
    </lineage>
</organism>
<dbReference type="eggNOG" id="COG0781">
    <property type="taxonomic scope" value="Bacteria"/>
</dbReference>
<dbReference type="InterPro" id="IPR006027">
    <property type="entry name" value="NusB_RsmB_TIM44"/>
</dbReference>
<accession>B5Y8M6</accession>
<gene>
    <name evidence="3" type="ordered locus">COPRO5265_0776</name>
</gene>
<evidence type="ECO:0000259" key="2">
    <source>
        <dbReference type="Pfam" id="PF01029"/>
    </source>
</evidence>
<dbReference type="KEGG" id="cpo:COPRO5265_0776"/>
<feature type="domain" description="NusB/RsmB/TIM44" evidence="2">
    <location>
        <begin position="13"/>
        <end position="135"/>
    </location>
</feature>
<dbReference type="InterPro" id="IPR035926">
    <property type="entry name" value="NusB-like_sf"/>
</dbReference>
<dbReference type="STRING" id="309798.COPRO5265_0776"/>
<evidence type="ECO:0000256" key="1">
    <source>
        <dbReference type="ARBA" id="ARBA00022884"/>
    </source>
</evidence>
<name>B5Y8M6_COPPD</name>
<dbReference type="Proteomes" id="UP000001732">
    <property type="component" value="Chromosome"/>
</dbReference>
<evidence type="ECO:0000313" key="3">
    <source>
        <dbReference type="EMBL" id="ACI18027.1"/>
    </source>
</evidence>
<protein>
    <recommendedName>
        <fullName evidence="2">NusB/RsmB/TIM44 domain-containing protein</fullName>
    </recommendedName>
</protein>
<dbReference type="Pfam" id="PF01029">
    <property type="entry name" value="NusB"/>
    <property type="match status" value="1"/>
</dbReference>
<dbReference type="OrthoDB" id="9811381at2"/>
<reference evidence="4" key="1">
    <citation type="submission" date="2008-08" db="EMBL/GenBank/DDBJ databases">
        <title>The complete genome sequence of Coprothermobacter proteolyticus strain ATCC 5245 / DSM 5265 / BT.</title>
        <authorList>
            <person name="Dodson R.J."/>
            <person name="Durkin A.S."/>
            <person name="Wu M."/>
            <person name="Eisen J."/>
            <person name="Sutton G."/>
        </authorList>
    </citation>
    <scope>NUCLEOTIDE SEQUENCE [LARGE SCALE GENOMIC DNA]</scope>
    <source>
        <strain evidence="4">ATCC 35245 / DSM 5265 / OCM 4 / BT</strain>
    </source>
</reference>
<keyword evidence="1" id="KW-0694">RNA-binding</keyword>
<evidence type="ECO:0000313" key="4">
    <source>
        <dbReference type="Proteomes" id="UP000001732"/>
    </source>
</evidence>
<keyword evidence="4" id="KW-1185">Reference proteome</keyword>
<dbReference type="SUPFAM" id="SSF48013">
    <property type="entry name" value="NusB-like"/>
    <property type="match status" value="1"/>
</dbReference>
<dbReference type="Gene3D" id="1.10.940.10">
    <property type="entry name" value="NusB-like"/>
    <property type="match status" value="1"/>
</dbReference>
<sequence>MSKSRGKLFETGRELLLQELLGYELGLTSQEDLWPRLKVALPKSDRVKRHIKRLLNAYLENREEIDIWIDHSLKSKSFAAYSDLEKMIMRLAVVETRFFGDEKMMPIIVSTWVDIARRYVDESFAKAIHAIMGTCYEEQNADTGLSKP</sequence>
<dbReference type="EMBL" id="CP001145">
    <property type="protein sequence ID" value="ACI18027.1"/>
    <property type="molecule type" value="Genomic_DNA"/>
</dbReference>
<dbReference type="RefSeq" id="WP_012544677.1">
    <property type="nucleotide sequence ID" value="NC_011295.1"/>
</dbReference>
<dbReference type="AlphaFoldDB" id="B5Y8M6"/>
<reference evidence="3 4" key="2">
    <citation type="journal article" date="2014" name="Genome Announc.">
        <title>Complete Genome Sequence of Coprothermobacter proteolyticus DSM 5265.</title>
        <authorList>
            <person name="Alexiev A."/>
            <person name="Coil D.A."/>
            <person name="Badger J.H."/>
            <person name="Enticknap J."/>
            <person name="Ward N."/>
            <person name="Robb F.T."/>
            <person name="Eisen J.A."/>
        </authorList>
    </citation>
    <scope>NUCLEOTIDE SEQUENCE [LARGE SCALE GENOMIC DNA]</scope>
    <source>
        <strain evidence="4">ATCC 35245 / DSM 5265 / OCM 4 / BT</strain>
    </source>
</reference>
<proteinExistence type="predicted"/>
<dbReference type="GO" id="GO:0003723">
    <property type="term" value="F:RNA binding"/>
    <property type="evidence" value="ECO:0007669"/>
    <property type="project" value="UniProtKB-KW"/>
</dbReference>
<dbReference type="HOGENOM" id="CLU_1755737_0_0_9"/>
<dbReference type="GO" id="GO:0006355">
    <property type="term" value="P:regulation of DNA-templated transcription"/>
    <property type="evidence" value="ECO:0007669"/>
    <property type="project" value="InterPro"/>
</dbReference>